<dbReference type="SUPFAM" id="SSF54637">
    <property type="entry name" value="Thioesterase/thiol ester dehydrase-isomerase"/>
    <property type="match status" value="2"/>
</dbReference>
<sequence>MTSWAEATAIKALDSHTYSSIFPADWCIGKVPHGGFVTGCFLGVVSTHFNTTLSRQNQPHTITLHLEFLRRTQEGPAIFKVQDVKLGRQASVVHVSMSQDGREEVVGYITNSNFHTEEGVSFDTKYELHPPAPPVDFLKLKDNKDENWARQEKLPFPNFRKATQKVKWFFPRNGQAMKSLADEWLCFTNGEKFTNTSLGYVADMFPQIVENYKDEKAGPFWYPTLLLNLDIKKPLPEEGVEWLFARVRSKQIKNGRLDLEVIVLDEGGDIVALSHHVCLVLDAGRNLAARKNPSKGDGAKI</sequence>
<accession>A0A8E2EHY9</accession>
<dbReference type="PANTHER" id="PTHR38110:SF1">
    <property type="entry name" value="THIOESTERASE DOMAIN-CONTAINING PROTEIN"/>
    <property type="match status" value="1"/>
</dbReference>
<evidence type="ECO:0000259" key="1">
    <source>
        <dbReference type="Pfam" id="PF13622"/>
    </source>
</evidence>
<name>A0A8E2EHY9_9PEZI</name>
<gene>
    <name evidence="3" type="ORF">K432DRAFT_320920</name>
</gene>
<dbReference type="InterPro" id="IPR042171">
    <property type="entry name" value="Acyl-CoA_hotdog"/>
</dbReference>
<dbReference type="InterPro" id="IPR029069">
    <property type="entry name" value="HotDog_dom_sf"/>
</dbReference>
<organism evidence="3 4">
    <name type="scientific">Lepidopterella palustris CBS 459.81</name>
    <dbReference type="NCBI Taxonomy" id="1314670"/>
    <lineage>
        <taxon>Eukaryota</taxon>
        <taxon>Fungi</taxon>
        <taxon>Dikarya</taxon>
        <taxon>Ascomycota</taxon>
        <taxon>Pezizomycotina</taxon>
        <taxon>Dothideomycetes</taxon>
        <taxon>Pleosporomycetidae</taxon>
        <taxon>Mytilinidiales</taxon>
        <taxon>Argynnaceae</taxon>
        <taxon>Lepidopterella</taxon>
    </lineage>
</organism>
<keyword evidence="4" id="KW-1185">Reference proteome</keyword>
<proteinExistence type="predicted"/>
<dbReference type="Gene3D" id="2.40.160.210">
    <property type="entry name" value="Acyl-CoA thioesterase, double hotdog domain"/>
    <property type="match status" value="1"/>
</dbReference>
<dbReference type="InterPro" id="IPR049449">
    <property type="entry name" value="TesB_ACOT8-like_N"/>
</dbReference>
<feature type="domain" description="Acyl-CoA thioesterase-like C-terminal" evidence="2">
    <location>
        <begin position="157"/>
        <end position="280"/>
    </location>
</feature>
<evidence type="ECO:0000259" key="2">
    <source>
        <dbReference type="Pfam" id="PF20789"/>
    </source>
</evidence>
<dbReference type="Pfam" id="PF13622">
    <property type="entry name" value="4HBT_3"/>
    <property type="match status" value="1"/>
</dbReference>
<evidence type="ECO:0000313" key="3">
    <source>
        <dbReference type="EMBL" id="OCK84128.1"/>
    </source>
</evidence>
<dbReference type="EMBL" id="KV744844">
    <property type="protein sequence ID" value="OCK84128.1"/>
    <property type="molecule type" value="Genomic_DNA"/>
</dbReference>
<protein>
    <recommendedName>
        <fullName evidence="5">Thioesterase-like superfamily-domain-containing protein</fullName>
    </recommendedName>
</protein>
<dbReference type="OrthoDB" id="2532955at2759"/>
<dbReference type="InterPro" id="IPR052389">
    <property type="entry name" value="Sec_Metab_Biosynth-Assoc"/>
</dbReference>
<dbReference type="Proteomes" id="UP000250266">
    <property type="component" value="Unassembled WGS sequence"/>
</dbReference>
<evidence type="ECO:0008006" key="5">
    <source>
        <dbReference type="Google" id="ProtNLM"/>
    </source>
</evidence>
<dbReference type="Pfam" id="PF20789">
    <property type="entry name" value="4HBT_3C"/>
    <property type="match status" value="1"/>
</dbReference>
<feature type="domain" description="Acyl-CoA thioesterase-like N-terminal HotDog" evidence="1">
    <location>
        <begin position="23"/>
        <end position="111"/>
    </location>
</feature>
<dbReference type="AlphaFoldDB" id="A0A8E2EHY9"/>
<dbReference type="InterPro" id="IPR049450">
    <property type="entry name" value="ACOT8-like_C"/>
</dbReference>
<dbReference type="PANTHER" id="PTHR38110">
    <property type="entry name" value="CHROMOSOME 23, WHOLE GENOME SHOTGUN SEQUENCE"/>
    <property type="match status" value="1"/>
</dbReference>
<evidence type="ECO:0000313" key="4">
    <source>
        <dbReference type="Proteomes" id="UP000250266"/>
    </source>
</evidence>
<reference evidence="3 4" key="1">
    <citation type="journal article" date="2016" name="Nat. Commun.">
        <title>Ectomycorrhizal ecology is imprinted in the genome of the dominant symbiotic fungus Cenococcum geophilum.</title>
        <authorList>
            <consortium name="DOE Joint Genome Institute"/>
            <person name="Peter M."/>
            <person name="Kohler A."/>
            <person name="Ohm R.A."/>
            <person name="Kuo A."/>
            <person name="Krutzmann J."/>
            <person name="Morin E."/>
            <person name="Arend M."/>
            <person name="Barry K.W."/>
            <person name="Binder M."/>
            <person name="Choi C."/>
            <person name="Clum A."/>
            <person name="Copeland A."/>
            <person name="Grisel N."/>
            <person name="Haridas S."/>
            <person name="Kipfer T."/>
            <person name="LaButti K."/>
            <person name="Lindquist E."/>
            <person name="Lipzen A."/>
            <person name="Maire R."/>
            <person name="Meier B."/>
            <person name="Mihaltcheva S."/>
            <person name="Molinier V."/>
            <person name="Murat C."/>
            <person name="Poggeler S."/>
            <person name="Quandt C.A."/>
            <person name="Sperisen C."/>
            <person name="Tritt A."/>
            <person name="Tisserant E."/>
            <person name="Crous P.W."/>
            <person name="Henrissat B."/>
            <person name="Nehls U."/>
            <person name="Egli S."/>
            <person name="Spatafora J.W."/>
            <person name="Grigoriev I.V."/>
            <person name="Martin F.M."/>
        </authorList>
    </citation>
    <scope>NUCLEOTIDE SEQUENCE [LARGE SCALE GENOMIC DNA]</scope>
    <source>
        <strain evidence="3 4">CBS 459.81</strain>
    </source>
</reference>